<feature type="binding site" evidence="10">
    <location>
        <position position="26"/>
    </location>
    <ligand>
        <name>Mn(2+)</name>
        <dbReference type="ChEBI" id="CHEBI:29035"/>
        <label>1</label>
    </ligand>
</feature>
<feature type="domain" description="Calcineurin-like phosphoesterase" evidence="11">
    <location>
        <begin position="19"/>
        <end position="215"/>
    </location>
</feature>
<evidence type="ECO:0000256" key="9">
    <source>
        <dbReference type="ARBA" id="ARBA00023211"/>
    </source>
</evidence>
<gene>
    <name evidence="10 12" type="primary">lpxH</name>
    <name evidence="12" type="ORF">J3U76_09105</name>
</gene>
<evidence type="ECO:0000256" key="1">
    <source>
        <dbReference type="ARBA" id="ARBA00022475"/>
    </source>
</evidence>
<dbReference type="NCBIfam" id="TIGR01854">
    <property type="entry name" value="lipid_A_lpxH"/>
    <property type="match status" value="1"/>
</dbReference>
<evidence type="ECO:0000256" key="8">
    <source>
        <dbReference type="ARBA" id="ARBA00023136"/>
    </source>
</evidence>
<evidence type="ECO:0000256" key="6">
    <source>
        <dbReference type="ARBA" id="ARBA00022801"/>
    </source>
</evidence>
<evidence type="ECO:0000256" key="3">
    <source>
        <dbReference type="ARBA" id="ARBA00022519"/>
    </source>
</evidence>
<evidence type="ECO:0000259" key="11">
    <source>
        <dbReference type="Pfam" id="PF00149"/>
    </source>
</evidence>
<feature type="binding site" evidence="10">
    <location>
        <position position="180"/>
    </location>
    <ligand>
        <name>substrate</name>
    </ligand>
</feature>
<evidence type="ECO:0000313" key="13">
    <source>
        <dbReference type="Proteomes" id="UP000664882"/>
    </source>
</evidence>
<comment type="subcellular location">
    <subcellularLocation>
        <location evidence="10">Cell inner membrane</location>
        <topology evidence="10">Peripheral membrane protein</topology>
        <orientation evidence="10">Cytoplasmic side</orientation>
    </subcellularLocation>
</comment>
<dbReference type="SUPFAM" id="SSF56300">
    <property type="entry name" value="Metallo-dependent phosphatases"/>
    <property type="match status" value="1"/>
</dbReference>
<comment type="catalytic activity">
    <reaction evidence="10">
        <text>UDP-2-N,3-O-bis[(3R)-3-hydroxytetradecanoyl]-alpha-D-glucosamine + H2O = 2-N,3-O-bis[(3R)-3-hydroxytetradecanoyl]-alpha-D-glucosaminyl 1-phosphate + UMP + 2 H(+)</text>
        <dbReference type="Rhea" id="RHEA:25213"/>
        <dbReference type="ChEBI" id="CHEBI:15377"/>
        <dbReference type="ChEBI" id="CHEBI:15378"/>
        <dbReference type="ChEBI" id="CHEBI:57865"/>
        <dbReference type="ChEBI" id="CHEBI:57957"/>
        <dbReference type="ChEBI" id="CHEBI:78847"/>
        <dbReference type="EC" id="3.6.1.54"/>
    </reaction>
</comment>
<keyword evidence="7 10" id="KW-0443">Lipid metabolism</keyword>
<evidence type="ECO:0000256" key="4">
    <source>
        <dbReference type="ARBA" id="ARBA00022556"/>
    </source>
</evidence>
<comment type="similarity">
    <text evidence="10">Belongs to the LpxH family.</text>
</comment>
<dbReference type="EC" id="3.6.1.54" evidence="10"/>
<feature type="binding site" evidence="10">
    <location>
        <position position="138"/>
    </location>
    <ligand>
        <name>substrate</name>
    </ligand>
</feature>
<comment type="function">
    <text evidence="10">Hydrolyzes the pyrophosphate bond of UDP-2,3-diacylglucosamine to yield 2,3-diacylglucosamine 1-phosphate (lipid X) and UMP by catalyzing the attack of water at the alpha-P atom. Involved in the biosynthesis of lipid A, a phosphorylated glycolipid that anchors the lipopolysaccharide to the outer membrane of the cell.</text>
</comment>
<evidence type="ECO:0000313" key="12">
    <source>
        <dbReference type="EMBL" id="MBO1519781.1"/>
    </source>
</evidence>
<dbReference type="PANTHER" id="PTHR34990:SF1">
    <property type="entry name" value="UDP-2,3-DIACYLGLUCOSAMINE HYDROLASE"/>
    <property type="match status" value="1"/>
</dbReference>
<feature type="binding site" evidence="10">
    <location>
        <position position="57"/>
    </location>
    <ligand>
        <name>Mn(2+)</name>
        <dbReference type="ChEBI" id="CHEBI:29035"/>
        <label>2</label>
    </ligand>
</feature>
<comment type="cofactor">
    <cofactor evidence="10">
        <name>Mn(2+)</name>
        <dbReference type="ChEBI" id="CHEBI:29035"/>
    </cofactor>
    <text evidence="10">Binds 2 Mn(2+) ions per subunit in a binuclear metal center.</text>
</comment>
<feature type="binding site" evidence="10">
    <location>
        <begin position="95"/>
        <end position="96"/>
    </location>
    <ligand>
        <name>substrate</name>
    </ligand>
</feature>
<feature type="binding site" evidence="10">
    <location>
        <position position="57"/>
    </location>
    <ligand>
        <name>Mn(2+)</name>
        <dbReference type="ChEBI" id="CHEBI:29035"/>
        <label>1</label>
    </ligand>
</feature>
<feature type="binding site" evidence="10">
    <location>
        <position position="183"/>
    </location>
    <ligand>
        <name>substrate</name>
    </ligand>
</feature>
<dbReference type="NCBIfam" id="NF003743">
    <property type="entry name" value="PRK05340.1"/>
    <property type="match status" value="1"/>
</dbReference>
<dbReference type="Gene3D" id="3.60.21.10">
    <property type="match status" value="1"/>
</dbReference>
<dbReference type="InterPro" id="IPR043461">
    <property type="entry name" value="LpxH-like"/>
</dbReference>
<keyword evidence="9 10" id="KW-0464">Manganese</keyword>
<keyword evidence="2 10" id="KW-0444">Lipid biosynthesis</keyword>
<evidence type="ECO:0000256" key="10">
    <source>
        <dbReference type="HAMAP-Rule" id="MF_00575"/>
    </source>
</evidence>
<comment type="caution">
    <text evidence="12">The sequence shown here is derived from an EMBL/GenBank/DDBJ whole genome shotgun (WGS) entry which is preliminary data.</text>
</comment>
<dbReference type="InterPro" id="IPR010138">
    <property type="entry name" value="UDP-diacylglucosamine_Hdrlase"/>
</dbReference>
<sequence length="262" mass="29849">MLAPLFTPLKCEPALNPTTLFIADLHLSAARPDITAAFMRFMQQEAVHAEALYVLGDLFEFSIGDDEPSTLNDEVAAAFKACVAQGTPVYFIHGNRDFMVGRRFAKQANVRLLPEHKVIDLYGEPTLIMHGDTLCIDDAGYQRYRRITRWGWLQWLFLRLPLRFRMNIADGIRSKSAQSKEDKVMQVMDVNQAEVVRQMQRYKVKTLIHGHTHRPNIHTLALKEQAAKRIVLGDWYTQGSVLVVTPQGCDLQSRQLLREGEA</sequence>
<feature type="binding site" evidence="10">
    <location>
        <position position="213"/>
    </location>
    <ligand>
        <name>Mn(2+)</name>
        <dbReference type="ChEBI" id="CHEBI:29035"/>
        <label>1</label>
    </ligand>
</feature>
<keyword evidence="8 10" id="KW-0472">Membrane</keyword>
<feature type="binding site" evidence="10">
    <location>
        <position position="211"/>
    </location>
    <ligand>
        <name>substrate</name>
    </ligand>
</feature>
<feature type="binding site" evidence="10">
    <location>
        <position position="176"/>
    </location>
    <ligand>
        <name>substrate</name>
    </ligand>
</feature>
<keyword evidence="6 10" id="KW-0378">Hydrolase</keyword>
<feature type="binding site" evidence="10">
    <location>
        <position position="95"/>
    </location>
    <ligand>
        <name>Mn(2+)</name>
        <dbReference type="ChEBI" id="CHEBI:29035"/>
        <label>2</label>
    </ligand>
</feature>
<reference evidence="12 13" key="1">
    <citation type="submission" date="2021-03" db="EMBL/GenBank/DDBJ databases">
        <title>Oceanisphaera sp. nov., isolated from the intestine.</title>
        <authorList>
            <person name="Zhao L.-H."/>
            <person name="Shi L.-F."/>
        </authorList>
    </citation>
    <scope>NUCLEOTIDE SEQUENCE [LARGE SCALE GENOMIC DNA]</scope>
    <source>
        <strain evidence="12 13">DM8</strain>
    </source>
</reference>
<dbReference type="HAMAP" id="MF_00575">
    <property type="entry name" value="LpxH"/>
    <property type="match status" value="1"/>
</dbReference>
<dbReference type="CDD" id="cd07398">
    <property type="entry name" value="MPP_YbbF-LpxH"/>
    <property type="match status" value="1"/>
</dbReference>
<evidence type="ECO:0000256" key="5">
    <source>
        <dbReference type="ARBA" id="ARBA00022723"/>
    </source>
</evidence>
<dbReference type="RefSeq" id="WP_208005656.1">
    <property type="nucleotide sequence ID" value="NZ_JAGDFX010000009.1"/>
</dbReference>
<keyword evidence="3 10" id="KW-0997">Cell inner membrane</keyword>
<dbReference type="PANTHER" id="PTHR34990">
    <property type="entry name" value="UDP-2,3-DIACYLGLUCOSAMINE HYDROLASE-RELATED"/>
    <property type="match status" value="1"/>
</dbReference>
<keyword evidence="13" id="KW-1185">Reference proteome</keyword>
<evidence type="ECO:0000256" key="2">
    <source>
        <dbReference type="ARBA" id="ARBA00022516"/>
    </source>
</evidence>
<keyword evidence="1 10" id="KW-1003">Cell membrane</keyword>
<proteinExistence type="inferred from homology"/>
<dbReference type="EMBL" id="JAGDFX010000009">
    <property type="protein sequence ID" value="MBO1519781.1"/>
    <property type="molecule type" value="Genomic_DNA"/>
</dbReference>
<feature type="binding site" evidence="10">
    <location>
        <position position="211"/>
    </location>
    <ligand>
        <name>Mn(2+)</name>
        <dbReference type="ChEBI" id="CHEBI:29035"/>
        <label>2</label>
    </ligand>
</feature>
<comment type="pathway">
    <text evidence="10">Glycolipid biosynthesis; lipid IV(A) biosynthesis; lipid IV(A) from (3R)-3-hydroxytetradecanoyl-[acyl-carrier-protein] and UDP-N-acetyl-alpha-D-glucosamine: step 4/6.</text>
</comment>
<protein>
    <recommendedName>
        <fullName evidence="10">UDP-2,3-diacylglucosamine hydrolase</fullName>
        <ecNumber evidence="10">3.6.1.54</ecNumber>
    </recommendedName>
    <alternativeName>
        <fullName evidence="10">UDP-2,3-diacylglucosamine diphosphatase</fullName>
    </alternativeName>
</protein>
<evidence type="ECO:0000256" key="7">
    <source>
        <dbReference type="ARBA" id="ARBA00023098"/>
    </source>
</evidence>
<dbReference type="Pfam" id="PF00149">
    <property type="entry name" value="Metallophos"/>
    <property type="match status" value="1"/>
</dbReference>
<dbReference type="Proteomes" id="UP000664882">
    <property type="component" value="Unassembled WGS sequence"/>
</dbReference>
<accession>A0ABS3NHR8</accession>
<dbReference type="GO" id="GO:0016787">
    <property type="term" value="F:hydrolase activity"/>
    <property type="evidence" value="ECO:0007669"/>
    <property type="project" value="UniProtKB-KW"/>
</dbReference>
<name>A0ABS3NHR8_9GAMM</name>
<organism evidence="12 13">
    <name type="scientific">Oceanisphaera pacifica</name>
    <dbReference type="NCBI Taxonomy" id="2818389"/>
    <lineage>
        <taxon>Bacteria</taxon>
        <taxon>Pseudomonadati</taxon>
        <taxon>Pseudomonadota</taxon>
        <taxon>Gammaproteobacteria</taxon>
        <taxon>Aeromonadales</taxon>
        <taxon>Aeromonadaceae</taxon>
        <taxon>Oceanisphaera</taxon>
    </lineage>
</organism>
<feature type="binding site" evidence="10">
    <location>
        <position position="24"/>
    </location>
    <ligand>
        <name>Mn(2+)</name>
        <dbReference type="ChEBI" id="CHEBI:29035"/>
        <label>1</label>
    </ligand>
</feature>
<keyword evidence="5 10" id="KW-0479">Metal-binding</keyword>
<keyword evidence="4 10" id="KW-0441">Lipid A biosynthesis</keyword>
<dbReference type="InterPro" id="IPR029052">
    <property type="entry name" value="Metallo-depent_PP-like"/>
</dbReference>
<feature type="binding site" evidence="10">
    <location>
        <position position="130"/>
    </location>
    <ligand>
        <name>Mn(2+)</name>
        <dbReference type="ChEBI" id="CHEBI:29035"/>
        <label>2</label>
    </ligand>
</feature>
<dbReference type="InterPro" id="IPR004843">
    <property type="entry name" value="Calcineurin-like_PHP"/>
</dbReference>